<evidence type="ECO:0000256" key="2">
    <source>
        <dbReference type="ARBA" id="ARBA00008061"/>
    </source>
</evidence>
<dbReference type="Pfam" id="PF00128">
    <property type="entry name" value="Alpha-amylase"/>
    <property type="match status" value="1"/>
</dbReference>
<dbReference type="InterPro" id="IPR006047">
    <property type="entry name" value="GH13_cat_dom"/>
</dbReference>
<evidence type="ECO:0000256" key="1">
    <source>
        <dbReference type="ARBA" id="ARBA00001913"/>
    </source>
</evidence>
<evidence type="ECO:0000313" key="8">
    <source>
        <dbReference type="EMBL" id="MCG2617068.1"/>
    </source>
</evidence>
<dbReference type="Pfam" id="PF09154">
    <property type="entry name" value="Alpha-amy_C_pro"/>
    <property type="match status" value="1"/>
</dbReference>
<evidence type="ECO:0000256" key="6">
    <source>
        <dbReference type="ARBA" id="ARBA00023295"/>
    </source>
</evidence>
<feature type="domain" description="Glycosyl hydrolase family 13 catalytic" evidence="7">
    <location>
        <begin position="4"/>
        <end position="403"/>
    </location>
</feature>
<keyword evidence="4 8" id="KW-0378">Hydrolase</keyword>
<dbReference type="Proteomes" id="UP001165367">
    <property type="component" value="Unassembled WGS sequence"/>
</dbReference>
<keyword evidence="6 8" id="KW-0326">Glycosidase</keyword>
<dbReference type="PANTHER" id="PTHR43447">
    <property type="entry name" value="ALPHA-AMYLASE"/>
    <property type="match status" value="1"/>
</dbReference>
<keyword evidence="3" id="KW-0479">Metal-binding</keyword>
<accession>A0ABS9KXR0</accession>
<reference evidence="8" key="1">
    <citation type="submission" date="2022-01" db="EMBL/GenBank/DDBJ databases">
        <authorList>
            <person name="Jo J.-H."/>
            <person name="Im W.-T."/>
        </authorList>
    </citation>
    <scope>NUCLEOTIDE SEQUENCE</scope>
    <source>
        <strain evidence="8">NA20</strain>
    </source>
</reference>
<dbReference type="PIRSF" id="PIRSF001021">
    <property type="entry name" value="Alph-amls_thrmst"/>
    <property type="match status" value="1"/>
</dbReference>
<comment type="similarity">
    <text evidence="2">Belongs to the glycosyl hydrolase 13 family.</text>
</comment>
<comment type="caution">
    <text evidence="8">The sequence shown here is derived from an EMBL/GenBank/DDBJ whole genome shotgun (WGS) entry which is preliminary data.</text>
</comment>
<dbReference type="Gene3D" id="2.60.40.1180">
    <property type="entry name" value="Golgi alpha-mannosidase II"/>
    <property type="match status" value="1"/>
</dbReference>
<dbReference type="RefSeq" id="WP_237875605.1">
    <property type="nucleotide sequence ID" value="NZ_JAKLTR010000017.1"/>
</dbReference>
<dbReference type="SUPFAM" id="SSF51445">
    <property type="entry name" value="(Trans)glycosidases"/>
    <property type="match status" value="1"/>
</dbReference>
<keyword evidence="9" id="KW-1185">Reference proteome</keyword>
<dbReference type="CDD" id="cd11318">
    <property type="entry name" value="AmyAc_bac_fung_AmyA"/>
    <property type="match status" value="1"/>
</dbReference>
<evidence type="ECO:0000313" key="9">
    <source>
        <dbReference type="Proteomes" id="UP001165367"/>
    </source>
</evidence>
<dbReference type="SMART" id="SM00642">
    <property type="entry name" value="Aamy"/>
    <property type="match status" value="1"/>
</dbReference>
<keyword evidence="5" id="KW-0119">Carbohydrate metabolism</keyword>
<dbReference type="NCBIfam" id="NF006969">
    <property type="entry name" value="PRK09441.1-2"/>
    <property type="match status" value="1"/>
</dbReference>
<sequence length="493" mass="56283">MDNQTIFQFFHWYYSTEGNLWKHAQEKAAHLASLGVTQVWLPPAYKSAKGTEEPGYAAYDLYDLGEFDQKGTVRTRWGTVQEYLDCIRTFHEHGIKVLADIVLNHKIGGDETEKITVQEVDEDDRTKITSEPYQVDAYTKFYFPGRGGKYSAFVWDSQSFTGICENEKIAMIRNEYFNGQWEDVPEKQYGNYDYLMGNDIEFRNQHVREELKNWGAWYTEKTGIDGYRLDALKHISPDFFPEWLAFLKDHFKKDLLCIGEYWKNDVGELLAYLDSTNGAIQLFDAPLHFNFHKASREGEAYNMAGVLESSLTAIRPELSISFVDNHDTQPLQSLQSPVDPWFKPLAYAVILLREQATPCVFFPSIYGAQYVDNTTGKEEYIELPPLSCVETMMKVRKKLAYGRQTDYFDHSSTVGWTREGVGERENSGCAVVLTNGQEGFKHMAVGKQHAGRTMVEACGHRQDSVILDENGEADFPVNAGSVSVWIFEGVSLD</sequence>
<evidence type="ECO:0000256" key="3">
    <source>
        <dbReference type="ARBA" id="ARBA00022723"/>
    </source>
</evidence>
<comment type="cofactor">
    <cofactor evidence="1">
        <name>Ca(2+)</name>
        <dbReference type="ChEBI" id="CHEBI:29108"/>
    </cofactor>
</comment>
<dbReference type="GO" id="GO:0004556">
    <property type="term" value="F:alpha-amylase activity"/>
    <property type="evidence" value="ECO:0007669"/>
    <property type="project" value="UniProtKB-EC"/>
</dbReference>
<dbReference type="InterPro" id="IPR015237">
    <property type="entry name" value="Alpha-amylase_C_pro"/>
</dbReference>
<organism evidence="8 9">
    <name type="scientific">Terrimonas ginsenosidimutans</name>
    <dbReference type="NCBI Taxonomy" id="2908004"/>
    <lineage>
        <taxon>Bacteria</taxon>
        <taxon>Pseudomonadati</taxon>
        <taxon>Bacteroidota</taxon>
        <taxon>Chitinophagia</taxon>
        <taxon>Chitinophagales</taxon>
        <taxon>Chitinophagaceae</taxon>
        <taxon>Terrimonas</taxon>
    </lineage>
</organism>
<evidence type="ECO:0000259" key="7">
    <source>
        <dbReference type="SMART" id="SM00642"/>
    </source>
</evidence>
<evidence type="ECO:0000256" key="5">
    <source>
        <dbReference type="ARBA" id="ARBA00023277"/>
    </source>
</evidence>
<dbReference type="EC" id="3.2.1.1" evidence="8"/>
<dbReference type="InterPro" id="IPR013776">
    <property type="entry name" value="A-amylase_thermo"/>
</dbReference>
<dbReference type="NCBIfam" id="NF006968">
    <property type="entry name" value="PRK09441.1-1"/>
    <property type="match status" value="1"/>
</dbReference>
<dbReference type="InterPro" id="IPR013780">
    <property type="entry name" value="Glyco_hydro_b"/>
</dbReference>
<dbReference type="InterPro" id="IPR017853">
    <property type="entry name" value="GH"/>
</dbReference>
<gene>
    <name evidence="8" type="ORF">LZZ85_22420</name>
</gene>
<name>A0ABS9KXR0_9BACT</name>
<dbReference type="EMBL" id="JAKLTR010000017">
    <property type="protein sequence ID" value="MCG2617068.1"/>
    <property type="molecule type" value="Genomic_DNA"/>
</dbReference>
<protein>
    <submittedName>
        <fullName evidence="8">Alpha-amylase</fullName>
        <ecNumber evidence="8">3.2.1.1</ecNumber>
    </submittedName>
</protein>
<dbReference type="Gene3D" id="3.20.20.80">
    <property type="entry name" value="Glycosidases"/>
    <property type="match status" value="1"/>
</dbReference>
<dbReference type="SUPFAM" id="SSF51011">
    <property type="entry name" value="Glycosyl hydrolase domain"/>
    <property type="match status" value="1"/>
</dbReference>
<evidence type="ECO:0000256" key="4">
    <source>
        <dbReference type="ARBA" id="ARBA00022801"/>
    </source>
</evidence>
<dbReference type="Gene3D" id="2.40.30.140">
    <property type="match status" value="1"/>
</dbReference>
<proteinExistence type="inferred from homology"/>